<evidence type="ECO:0000256" key="4">
    <source>
        <dbReference type="ARBA" id="ARBA00022989"/>
    </source>
</evidence>
<dbReference type="GO" id="GO:0005886">
    <property type="term" value="C:plasma membrane"/>
    <property type="evidence" value="ECO:0007669"/>
    <property type="project" value="UniProtKB-SubCell"/>
</dbReference>
<accession>A0A4R4VBR0</accession>
<dbReference type="InterPro" id="IPR001851">
    <property type="entry name" value="ABC_transp_permease"/>
</dbReference>
<evidence type="ECO:0000256" key="1">
    <source>
        <dbReference type="ARBA" id="ARBA00004651"/>
    </source>
</evidence>
<dbReference type="RefSeq" id="WP_132597196.1">
    <property type="nucleotide sequence ID" value="NZ_SMKO01000060.1"/>
</dbReference>
<feature type="transmembrane region" description="Helical" evidence="6">
    <location>
        <begin position="39"/>
        <end position="56"/>
    </location>
</feature>
<evidence type="ECO:0000256" key="3">
    <source>
        <dbReference type="ARBA" id="ARBA00022692"/>
    </source>
</evidence>
<feature type="transmembrane region" description="Helical" evidence="6">
    <location>
        <begin position="320"/>
        <end position="339"/>
    </location>
</feature>
<dbReference type="CDD" id="cd06579">
    <property type="entry name" value="TM_PBP1_transp_AraH_like"/>
    <property type="match status" value="1"/>
</dbReference>
<organism evidence="7 8">
    <name type="scientific">Nonomuraea deserti</name>
    <dbReference type="NCBI Taxonomy" id="1848322"/>
    <lineage>
        <taxon>Bacteria</taxon>
        <taxon>Bacillati</taxon>
        <taxon>Actinomycetota</taxon>
        <taxon>Actinomycetes</taxon>
        <taxon>Streptosporangiales</taxon>
        <taxon>Streptosporangiaceae</taxon>
        <taxon>Nonomuraea</taxon>
    </lineage>
</organism>
<dbReference type="GO" id="GO:0022857">
    <property type="term" value="F:transmembrane transporter activity"/>
    <property type="evidence" value="ECO:0007669"/>
    <property type="project" value="InterPro"/>
</dbReference>
<dbReference type="PANTHER" id="PTHR32196">
    <property type="entry name" value="ABC TRANSPORTER PERMEASE PROTEIN YPHD-RELATED-RELATED"/>
    <property type="match status" value="1"/>
</dbReference>
<keyword evidence="5 6" id="KW-0472">Membrane</keyword>
<keyword evidence="3 6" id="KW-0812">Transmembrane</keyword>
<proteinExistence type="predicted"/>
<feature type="transmembrane region" description="Helical" evidence="6">
    <location>
        <begin position="68"/>
        <end position="87"/>
    </location>
</feature>
<feature type="transmembrane region" description="Helical" evidence="6">
    <location>
        <begin position="150"/>
        <end position="167"/>
    </location>
</feature>
<evidence type="ECO:0000256" key="5">
    <source>
        <dbReference type="ARBA" id="ARBA00023136"/>
    </source>
</evidence>
<comment type="caution">
    <text evidence="7">The sequence shown here is derived from an EMBL/GenBank/DDBJ whole genome shotgun (WGS) entry which is preliminary data.</text>
</comment>
<dbReference type="AlphaFoldDB" id="A0A4R4VBR0"/>
<dbReference type="Pfam" id="PF02653">
    <property type="entry name" value="BPD_transp_2"/>
    <property type="match status" value="1"/>
</dbReference>
<feature type="transmembrane region" description="Helical" evidence="6">
    <location>
        <begin position="120"/>
        <end position="143"/>
    </location>
</feature>
<feature type="transmembrane region" description="Helical" evidence="6">
    <location>
        <begin position="271"/>
        <end position="288"/>
    </location>
</feature>
<feature type="transmembrane region" description="Helical" evidence="6">
    <location>
        <begin position="241"/>
        <end position="259"/>
    </location>
</feature>
<keyword evidence="4 6" id="KW-1133">Transmembrane helix</keyword>
<protein>
    <submittedName>
        <fullName evidence="7">ABC transporter permease</fullName>
    </submittedName>
</protein>
<evidence type="ECO:0000256" key="6">
    <source>
        <dbReference type="SAM" id="Phobius"/>
    </source>
</evidence>
<dbReference type="EMBL" id="SMKO01000060">
    <property type="protein sequence ID" value="TDD02859.1"/>
    <property type="molecule type" value="Genomic_DNA"/>
</dbReference>
<gene>
    <name evidence="7" type="ORF">E1292_22510</name>
</gene>
<comment type="subcellular location">
    <subcellularLocation>
        <location evidence="1">Cell membrane</location>
        <topology evidence="1">Multi-pass membrane protein</topology>
    </subcellularLocation>
</comment>
<feature type="transmembrane region" description="Helical" evidence="6">
    <location>
        <begin position="187"/>
        <end position="210"/>
    </location>
</feature>
<feature type="transmembrane region" description="Helical" evidence="6">
    <location>
        <begin position="295"/>
        <end position="314"/>
    </location>
</feature>
<name>A0A4R4VBR0_9ACTN</name>
<sequence length="349" mass="35339">MTDVSPDSAVLPDQAPAPRRTPVAVVGRDRSVAGVIERYGLLLLLVGMVVFFALLPSSGEAFRSAANINSVLASQAVGLTVALALLFPMAAGSFDFSVGAVTATSSVMAAAAVSHFGLPLFVAILLAVASGVVAGAVLGLLVARYGINPFIATLGMATLLGGAIFAYTNGLQISKDIPETLTDLGSLSVFGIPRIVLAAALIAVAVWFVMRHTPLGRHLFAVGSNASAAHLVGLNVTRIKFLSFALSGLVSGVAGVLLLARQGAATSDNGMNMLFPALTAVFLSTIVIEVGRPSVLGTVIGVLFVAVSVSGLTLVGAPSWVSQVFNGAALLIAVGLAGISRRGADPARL</sequence>
<keyword evidence="2" id="KW-1003">Cell membrane</keyword>
<evidence type="ECO:0000313" key="8">
    <source>
        <dbReference type="Proteomes" id="UP000295258"/>
    </source>
</evidence>
<dbReference type="Proteomes" id="UP000295258">
    <property type="component" value="Unassembled WGS sequence"/>
</dbReference>
<evidence type="ECO:0000256" key="2">
    <source>
        <dbReference type="ARBA" id="ARBA00022475"/>
    </source>
</evidence>
<evidence type="ECO:0000313" key="7">
    <source>
        <dbReference type="EMBL" id="TDD02859.1"/>
    </source>
</evidence>
<keyword evidence="8" id="KW-1185">Reference proteome</keyword>
<reference evidence="7 8" key="1">
    <citation type="submission" date="2019-03" db="EMBL/GenBank/DDBJ databases">
        <title>Draft genome sequences of novel Actinobacteria.</title>
        <authorList>
            <person name="Sahin N."/>
            <person name="Ay H."/>
            <person name="Saygin H."/>
        </authorList>
    </citation>
    <scope>NUCLEOTIDE SEQUENCE [LARGE SCALE GENOMIC DNA]</scope>
    <source>
        <strain evidence="7 8">KC310</strain>
    </source>
</reference>